<sequence>MVAGSGESMGGAHSVLGRDQGGEGGVHGAGDTIGDEGRGANDAGGGASMGEMRGGLGDVVGRLVGTTFGAGSGVHNSICSILNMFQTNDSLHLMHSPCVTRLNFLPNFCLVMTLRFNT</sequence>
<evidence type="ECO:0000313" key="2">
    <source>
        <dbReference type="EMBL" id="CAK9133195.1"/>
    </source>
</evidence>
<reference evidence="2 3" key="1">
    <citation type="submission" date="2024-02" db="EMBL/GenBank/DDBJ databases">
        <authorList>
            <person name="Vignale AGUSTIN F."/>
            <person name="Sosa J E."/>
            <person name="Modenutti C."/>
        </authorList>
    </citation>
    <scope>NUCLEOTIDE SEQUENCE [LARGE SCALE GENOMIC DNA]</scope>
</reference>
<evidence type="ECO:0000256" key="1">
    <source>
        <dbReference type="SAM" id="MobiDB-lite"/>
    </source>
</evidence>
<keyword evidence="3" id="KW-1185">Reference proteome</keyword>
<feature type="region of interest" description="Disordered" evidence="1">
    <location>
        <begin position="1"/>
        <end position="49"/>
    </location>
</feature>
<dbReference type="EMBL" id="CAUOFW020000001">
    <property type="protein sequence ID" value="CAK9133195.1"/>
    <property type="molecule type" value="Genomic_DNA"/>
</dbReference>
<organism evidence="2 3">
    <name type="scientific">Ilex paraguariensis</name>
    <name type="common">yerba mate</name>
    <dbReference type="NCBI Taxonomy" id="185542"/>
    <lineage>
        <taxon>Eukaryota</taxon>
        <taxon>Viridiplantae</taxon>
        <taxon>Streptophyta</taxon>
        <taxon>Embryophyta</taxon>
        <taxon>Tracheophyta</taxon>
        <taxon>Spermatophyta</taxon>
        <taxon>Magnoliopsida</taxon>
        <taxon>eudicotyledons</taxon>
        <taxon>Gunneridae</taxon>
        <taxon>Pentapetalae</taxon>
        <taxon>asterids</taxon>
        <taxon>campanulids</taxon>
        <taxon>Aquifoliales</taxon>
        <taxon>Aquifoliaceae</taxon>
        <taxon>Ilex</taxon>
    </lineage>
</organism>
<accession>A0ABC8QKW9</accession>
<dbReference type="Proteomes" id="UP001642360">
    <property type="component" value="Unassembled WGS sequence"/>
</dbReference>
<name>A0ABC8QKW9_9AQUA</name>
<proteinExistence type="predicted"/>
<comment type="caution">
    <text evidence="2">The sequence shown here is derived from an EMBL/GenBank/DDBJ whole genome shotgun (WGS) entry which is preliminary data.</text>
</comment>
<evidence type="ECO:0000313" key="3">
    <source>
        <dbReference type="Proteomes" id="UP001642360"/>
    </source>
</evidence>
<protein>
    <submittedName>
        <fullName evidence="2">Uncharacterized protein</fullName>
    </submittedName>
</protein>
<dbReference type="AlphaFoldDB" id="A0ABC8QKW9"/>
<gene>
    <name evidence="2" type="ORF">ILEXP_LOCUS70</name>
</gene>